<evidence type="ECO:0000259" key="9">
    <source>
        <dbReference type="PROSITE" id="PS51007"/>
    </source>
</evidence>
<dbReference type="EMBL" id="BAABDM010000006">
    <property type="protein sequence ID" value="GAA4101345.1"/>
    <property type="molecule type" value="Genomic_DNA"/>
</dbReference>
<dbReference type="Pfam" id="PF03150">
    <property type="entry name" value="CCP_MauG"/>
    <property type="match status" value="1"/>
</dbReference>
<keyword evidence="2 7" id="KW-0349">Heme</keyword>
<dbReference type="InterPro" id="IPR051395">
    <property type="entry name" value="Cytochrome_c_Peroxidase/MauG"/>
</dbReference>
<keyword evidence="4 8" id="KW-0732">Signal</keyword>
<dbReference type="PANTHER" id="PTHR30600">
    <property type="entry name" value="CYTOCHROME C PEROXIDASE-RELATED"/>
    <property type="match status" value="1"/>
</dbReference>
<evidence type="ECO:0000256" key="2">
    <source>
        <dbReference type="ARBA" id="ARBA00022617"/>
    </source>
</evidence>
<evidence type="ECO:0000256" key="4">
    <source>
        <dbReference type="ARBA" id="ARBA00022729"/>
    </source>
</evidence>
<keyword evidence="3 7" id="KW-0479">Metal-binding</keyword>
<keyword evidence="6 7" id="KW-0408">Iron</keyword>
<reference evidence="11" key="1">
    <citation type="journal article" date="2019" name="Int. J. Syst. Evol. Microbiol.">
        <title>The Global Catalogue of Microorganisms (GCM) 10K type strain sequencing project: providing services to taxonomists for standard genome sequencing and annotation.</title>
        <authorList>
            <consortium name="The Broad Institute Genomics Platform"/>
            <consortium name="The Broad Institute Genome Sequencing Center for Infectious Disease"/>
            <person name="Wu L."/>
            <person name="Ma J."/>
        </authorList>
    </citation>
    <scope>NUCLEOTIDE SEQUENCE [LARGE SCALE GENOMIC DNA]</scope>
    <source>
        <strain evidence="11">JCM 17304</strain>
    </source>
</reference>
<evidence type="ECO:0000256" key="6">
    <source>
        <dbReference type="ARBA" id="ARBA00023004"/>
    </source>
</evidence>
<evidence type="ECO:0000256" key="7">
    <source>
        <dbReference type="PROSITE-ProRule" id="PRU00433"/>
    </source>
</evidence>
<feature type="signal peptide" evidence="8">
    <location>
        <begin position="1"/>
        <end position="22"/>
    </location>
</feature>
<comment type="caution">
    <text evidence="10">The sequence shown here is derived from an EMBL/GenBank/DDBJ whole genome shotgun (WGS) entry which is preliminary data.</text>
</comment>
<evidence type="ECO:0000256" key="1">
    <source>
        <dbReference type="ARBA" id="ARBA00004196"/>
    </source>
</evidence>
<dbReference type="Gene3D" id="1.10.760.10">
    <property type="entry name" value="Cytochrome c-like domain"/>
    <property type="match status" value="2"/>
</dbReference>
<evidence type="ECO:0000313" key="11">
    <source>
        <dbReference type="Proteomes" id="UP001500392"/>
    </source>
</evidence>
<evidence type="ECO:0000256" key="3">
    <source>
        <dbReference type="ARBA" id="ARBA00022723"/>
    </source>
</evidence>
<keyword evidence="5" id="KW-0560">Oxidoreductase</keyword>
<dbReference type="InterPro" id="IPR036909">
    <property type="entry name" value="Cyt_c-like_dom_sf"/>
</dbReference>
<feature type="chain" id="PRO_5047087236" description="Cytochrome c domain-containing protein" evidence="8">
    <location>
        <begin position="23"/>
        <end position="393"/>
    </location>
</feature>
<protein>
    <recommendedName>
        <fullName evidence="9">Cytochrome c domain-containing protein</fullName>
    </recommendedName>
</protein>
<organism evidence="10 11">
    <name type="scientific">Zhongshania borealis</name>
    <dbReference type="NCBI Taxonomy" id="889488"/>
    <lineage>
        <taxon>Bacteria</taxon>
        <taxon>Pseudomonadati</taxon>
        <taxon>Pseudomonadota</taxon>
        <taxon>Gammaproteobacteria</taxon>
        <taxon>Cellvibrionales</taxon>
        <taxon>Spongiibacteraceae</taxon>
        <taxon>Zhongshania</taxon>
    </lineage>
</organism>
<evidence type="ECO:0000313" key="10">
    <source>
        <dbReference type="EMBL" id="GAA4101345.1"/>
    </source>
</evidence>
<sequence>MGRAVMRLILSILILMPMLASAAGQWNLSDVCPAGFRPEQGRCYLQSLYGDYASLQDSGVGGLKTGLPPLREGFTPQQIDLGRLMFFDPLLSGDGTLACSSCHQPSKGFADGRGYSVGINGQLAHRSAPSLWNVGFLKRLFWDARASSLEEQMEGPLYSPIEMGNSREQLLRSLQENAHYPNLFKQAFGDPDISLDRIYTAITAFEASLVSLNSRYDLYANGVHEVLNQDEIEGMNVFRSFVARCAECHTPPAFTNQQIAVIGAPEPEGRPLDSGVQGVSGDASQRGGFKVPTLRNIELSAPYMHSGRFETLREAAAFYTGGRGHAVPPGEKLSLHWHVWEPNLTDRELDLLVAFMKTLTDESFMPALPKAVPSGLNPVGVPASTTNNPDSGH</sequence>
<gene>
    <name evidence="10" type="ORF">GCM10022414_28660</name>
</gene>
<evidence type="ECO:0000256" key="5">
    <source>
        <dbReference type="ARBA" id="ARBA00023002"/>
    </source>
</evidence>
<accession>A0ABP7X0N1</accession>
<proteinExistence type="predicted"/>
<feature type="domain" description="Cytochrome c" evidence="9">
    <location>
        <begin position="229"/>
        <end position="360"/>
    </location>
</feature>
<dbReference type="InterPro" id="IPR004852">
    <property type="entry name" value="Di-haem_cyt_c_peroxidsae"/>
</dbReference>
<dbReference type="SUPFAM" id="SSF46626">
    <property type="entry name" value="Cytochrome c"/>
    <property type="match status" value="2"/>
</dbReference>
<dbReference type="Proteomes" id="UP001500392">
    <property type="component" value="Unassembled WGS sequence"/>
</dbReference>
<evidence type="ECO:0000256" key="8">
    <source>
        <dbReference type="SAM" id="SignalP"/>
    </source>
</evidence>
<name>A0ABP7X0N1_9GAMM</name>
<keyword evidence="11" id="KW-1185">Reference proteome</keyword>
<dbReference type="PANTHER" id="PTHR30600:SF10">
    <property type="entry name" value="BLL6722 PROTEIN"/>
    <property type="match status" value="1"/>
</dbReference>
<comment type="subcellular location">
    <subcellularLocation>
        <location evidence="1">Cell envelope</location>
    </subcellularLocation>
</comment>
<dbReference type="InterPro" id="IPR009056">
    <property type="entry name" value="Cyt_c-like_dom"/>
</dbReference>
<dbReference type="PROSITE" id="PS51007">
    <property type="entry name" value="CYTC"/>
    <property type="match status" value="1"/>
</dbReference>